<dbReference type="EMBL" id="KL867140">
    <property type="protein sequence ID" value="KFM83530.1"/>
    <property type="molecule type" value="Genomic_DNA"/>
</dbReference>
<evidence type="ECO:0000313" key="2">
    <source>
        <dbReference type="Proteomes" id="UP000054359"/>
    </source>
</evidence>
<feature type="non-terminal residue" evidence="1">
    <location>
        <position position="104"/>
    </location>
</feature>
<dbReference type="Proteomes" id="UP000054359">
    <property type="component" value="Unassembled WGS sequence"/>
</dbReference>
<gene>
    <name evidence="1" type="ORF">X975_26242</name>
</gene>
<reference evidence="1 2" key="1">
    <citation type="submission" date="2013-11" db="EMBL/GenBank/DDBJ databases">
        <title>Genome sequencing of Stegodyphus mimosarum.</title>
        <authorList>
            <person name="Bechsgaard J."/>
        </authorList>
    </citation>
    <scope>NUCLEOTIDE SEQUENCE [LARGE SCALE GENOMIC DNA]</scope>
</reference>
<accession>A0A087V1P1</accession>
<protein>
    <submittedName>
        <fullName evidence="1">Uncharacterized protein</fullName>
    </submittedName>
</protein>
<dbReference type="OMA" id="TICLQSE"/>
<evidence type="ECO:0000313" key="1">
    <source>
        <dbReference type="EMBL" id="KFM83530.1"/>
    </source>
</evidence>
<sequence length="104" mass="11767">MQNVSQDKRGKVPISTLSGKMYSLLKYLLAPDNPSNKDYDVLKTPLRNHLNPMPLIIPIRHVFLNRKQHEGGTIGVYIAELRSFAITICLQSEHIKYDVTGCVC</sequence>
<dbReference type="AlphaFoldDB" id="A0A087V1P1"/>
<dbReference type="STRING" id="407821.A0A087V1P1"/>
<proteinExistence type="predicted"/>
<keyword evidence="2" id="KW-1185">Reference proteome</keyword>
<organism evidence="1 2">
    <name type="scientific">Stegodyphus mimosarum</name>
    <name type="common">African social velvet spider</name>
    <dbReference type="NCBI Taxonomy" id="407821"/>
    <lineage>
        <taxon>Eukaryota</taxon>
        <taxon>Metazoa</taxon>
        <taxon>Ecdysozoa</taxon>
        <taxon>Arthropoda</taxon>
        <taxon>Chelicerata</taxon>
        <taxon>Arachnida</taxon>
        <taxon>Araneae</taxon>
        <taxon>Araneomorphae</taxon>
        <taxon>Entelegynae</taxon>
        <taxon>Eresoidea</taxon>
        <taxon>Eresidae</taxon>
        <taxon>Stegodyphus</taxon>
    </lineage>
</organism>
<name>A0A087V1P1_STEMI</name>
<dbReference type="OrthoDB" id="6432042at2759"/>